<dbReference type="InterPro" id="IPR035068">
    <property type="entry name" value="TldD/PmbA_N"/>
</dbReference>
<comment type="similarity">
    <text evidence="1">Belongs to the peptidase U62 family.</text>
</comment>
<evidence type="ECO:0000259" key="3">
    <source>
        <dbReference type="Pfam" id="PF19289"/>
    </source>
</evidence>
<dbReference type="Proteomes" id="UP000051717">
    <property type="component" value="Unassembled WGS sequence"/>
</dbReference>
<dbReference type="PANTHER" id="PTHR43421:SF1">
    <property type="entry name" value="METALLOPROTEASE PMBA"/>
    <property type="match status" value="1"/>
</dbReference>
<evidence type="ECO:0000259" key="2">
    <source>
        <dbReference type="Pfam" id="PF01523"/>
    </source>
</evidence>
<feature type="domain" description="Metalloprotease TldD/E N-terminal" evidence="2">
    <location>
        <begin position="22"/>
        <end position="86"/>
    </location>
</feature>
<dbReference type="SUPFAM" id="SSF111283">
    <property type="entry name" value="Putative modulator of DNA gyrase, PmbA/TldD"/>
    <property type="match status" value="1"/>
</dbReference>
<protein>
    <recommendedName>
        <fullName evidence="7">Peptidase C69</fullName>
    </recommendedName>
</protein>
<dbReference type="GO" id="GO:0006508">
    <property type="term" value="P:proteolysis"/>
    <property type="evidence" value="ECO:0007669"/>
    <property type="project" value="InterPro"/>
</dbReference>
<accession>A0A0S8G8W5</accession>
<evidence type="ECO:0000313" key="5">
    <source>
        <dbReference type="EMBL" id="KPK69145.1"/>
    </source>
</evidence>
<feature type="domain" description="Metalloprotease TldD/E C-terminal" evidence="3">
    <location>
        <begin position="226"/>
        <end position="444"/>
    </location>
</feature>
<dbReference type="EMBL" id="LJUI01000046">
    <property type="protein sequence ID" value="KPK69145.1"/>
    <property type="molecule type" value="Genomic_DNA"/>
</dbReference>
<evidence type="ECO:0000256" key="1">
    <source>
        <dbReference type="ARBA" id="ARBA00005836"/>
    </source>
</evidence>
<comment type="caution">
    <text evidence="5">The sequence shown here is derived from an EMBL/GenBank/DDBJ whole genome shotgun (WGS) entry which is preliminary data.</text>
</comment>
<dbReference type="InterPro" id="IPR036059">
    <property type="entry name" value="TldD/PmbA_sf"/>
</dbReference>
<gene>
    <name evidence="5" type="ORF">AMJ82_06415</name>
</gene>
<dbReference type="AlphaFoldDB" id="A0A0S8G8W5"/>
<dbReference type="Pfam" id="PF01523">
    <property type="entry name" value="PmbA_TldD_1st"/>
    <property type="match status" value="1"/>
</dbReference>
<name>A0A0S8G8W5_UNCT6</name>
<dbReference type="InterPro" id="IPR002510">
    <property type="entry name" value="Metalloprtase-TldD/E_N"/>
</dbReference>
<dbReference type="InterPro" id="IPR045569">
    <property type="entry name" value="Metalloprtase-TldD/E_C"/>
</dbReference>
<sequence length="445" mass="47823">MDHETFAEQTLRRLKSAGADSAEIFIEESVSLEAGVREGEIETLRQSSPMGYGIRVFRGGRMAFVDSTDFSQAATDDVIDKAIALAREAGEDPHHGLPAGPIRQPMRRIFDAGLERVSLEEKVERCRRAEQIGLKYDRLIKACDGAYYSETRGRTTIANTRGVLASYQRTDCSVGIELVAERGPHKQPGGYGAGVRFYGDLPRAGEIAREAGYRAVSQLAGEPVPSQKAPVVFDRRAGARLLHGIGSALNGLSVYQGASFLAGRVGERVGSELVTIMDDGTMRKRTGTTPVDGEGVPTSRKVLIDRGILKGYMYNTYAANRAGTRSTGNASRWWYGGLPGIGTTNFYLEKGTTSRDEVIGGVKEGLFVLGTLGFGVDSVSGSFSTGASGLWIKNGKLTDPVGRVTIASTLDEMLMGIDAVGDDLIWLGSMATPTYRIKEMTISGV</sequence>
<reference evidence="5 6" key="1">
    <citation type="journal article" date="2015" name="Microbiome">
        <title>Genomic resolution of linkages in carbon, nitrogen, and sulfur cycling among widespread estuary sediment bacteria.</title>
        <authorList>
            <person name="Baker B.J."/>
            <person name="Lazar C.S."/>
            <person name="Teske A.P."/>
            <person name="Dick G.J."/>
        </authorList>
    </citation>
    <scope>NUCLEOTIDE SEQUENCE [LARGE SCALE GENOMIC DNA]</scope>
    <source>
        <strain evidence="5">SM23_40</strain>
    </source>
</reference>
<feature type="domain" description="Metalloprotease TldD/E central" evidence="4">
    <location>
        <begin position="115"/>
        <end position="219"/>
    </location>
</feature>
<dbReference type="Gene3D" id="3.30.2290.10">
    <property type="entry name" value="PmbA/TldD superfamily"/>
    <property type="match status" value="1"/>
</dbReference>
<evidence type="ECO:0008006" key="7">
    <source>
        <dbReference type="Google" id="ProtNLM"/>
    </source>
</evidence>
<dbReference type="GO" id="GO:0008237">
    <property type="term" value="F:metallopeptidase activity"/>
    <property type="evidence" value="ECO:0007669"/>
    <property type="project" value="InterPro"/>
</dbReference>
<dbReference type="Pfam" id="PF19290">
    <property type="entry name" value="PmbA_TldD_2nd"/>
    <property type="match status" value="1"/>
</dbReference>
<dbReference type="PANTHER" id="PTHR43421">
    <property type="entry name" value="METALLOPROTEASE PMBA"/>
    <property type="match status" value="1"/>
</dbReference>
<dbReference type="InterPro" id="IPR047657">
    <property type="entry name" value="PmbA"/>
</dbReference>
<dbReference type="InterPro" id="IPR045570">
    <property type="entry name" value="Metalloprtase-TldD/E_cen_dom"/>
</dbReference>
<proteinExistence type="inferred from homology"/>
<dbReference type="GO" id="GO:0005829">
    <property type="term" value="C:cytosol"/>
    <property type="evidence" value="ECO:0007669"/>
    <property type="project" value="TreeGrafter"/>
</dbReference>
<organism evidence="5 6">
    <name type="scientific">candidate division TA06 bacterium SM23_40</name>
    <dbReference type="NCBI Taxonomy" id="1703774"/>
    <lineage>
        <taxon>Bacteria</taxon>
        <taxon>Bacteria division TA06</taxon>
    </lineage>
</organism>
<evidence type="ECO:0000313" key="6">
    <source>
        <dbReference type="Proteomes" id="UP000051717"/>
    </source>
</evidence>
<evidence type="ECO:0000259" key="4">
    <source>
        <dbReference type="Pfam" id="PF19290"/>
    </source>
</evidence>
<dbReference type="Pfam" id="PF19289">
    <property type="entry name" value="PmbA_TldD_3rd"/>
    <property type="match status" value="1"/>
</dbReference>